<comment type="caution">
    <text evidence="1">The sequence shown here is derived from an EMBL/GenBank/DDBJ whole genome shotgun (WGS) entry which is preliminary data.</text>
</comment>
<accession>A0A8T0J889</accession>
<sequence>MAEGLIEFVQQLNYGNPSLSLDHVEDTYTEWTVWEVPAHLRTKYPANFQNKGLEFDLHRRTWTKSPPEAFKADIARILHSKLALKGSSWDQFVRDLVGDVNKARRAYSK</sequence>
<dbReference type="EMBL" id="CM026421">
    <property type="protein sequence ID" value="KAG0591877.1"/>
    <property type="molecule type" value="Genomic_DNA"/>
</dbReference>
<dbReference type="AlphaFoldDB" id="A0A8T0J889"/>
<keyword evidence="2" id="KW-1185">Reference proteome</keyword>
<organism evidence="1 2">
    <name type="scientific">Ceratodon purpureus</name>
    <name type="common">Fire moss</name>
    <name type="synonym">Dicranum purpureum</name>
    <dbReference type="NCBI Taxonomy" id="3225"/>
    <lineage>
        <taxon>Eukaryota</taxon>
        <taxon>Viridiplantae</taxon>
        <taxon>Streptophyta</taxon>
        <taxon>Embryophyta</taxon>
        <taxon>Bryophyta</taxon>
        <taxon>Bryophytina</taxon>
        <taxon>Bryopsida</taxon>
        <taxon>Dicranidae</taxon>
        <taxon>Pseudoditrichales</taxon>
        <taxon>Ditrichaceae</taxon>
        <taxon>Ceratodon</taxon>
    </lineage>
</organism>
<dbReference type="Proteomes" id="UP000822688">
    <property type="component" value="Chromosome 1"/>
</dbReference>
<name>A0A8T0J889_CERPU</name>
<reference evidence="1" key="1">
    <citation type="submission" date="2020-06" db="EMBL/GenBank/DDBJ databases">
        <title>WGS assembly of Ceratodon purpureus strain R40.</title>
        <authorList>
            <person name="Carey S.B."/>
            <person name="Jenkins J."/>
            <person name="Shu S."/>
            <person name="Lovell J.T."/>
            <person name="Sreedasyam A."/>
            <person name="Maumus F."/>
            <person name="Tiley G.P."/>
            <person name="Fernandez-Pozo N."/>
            <person name="Barry K."/>
            <person name="Chen C."/>
            <person name="Wang M."/>
            <person name="Lipzen A."/>
            <person name="Daum C."/>
            <person name="Saski C.A."/>
            <person name="Payton A.C."/>
            <person name="Mcbreen J.C."/>
            <person name="Conrad R.E."/>
            <person name="Kollar L.M."/>
            <person name="Olsson S."/>
            <person name="Huttunen S."/>
            <person name="Landis J.B."/>
            <person name="Wickett N.J."/>
            <person name="Johnson M.G."/>
            <person name="Rensing S.A."/>
            <person name="Grimwood J."/>
            <person name="Schmutz J."/>
            <person name="Mcdaniel S.F."/>
        </authorList>
    </citation>
    <scope>NUCLEOTIDE SEQUENCE</scope>
    <source>
        <strain evidence="1">R40</strain>
    </source>
</reference>
<proteinExistence type="predicted"/>
<evidence type="ECO:0000313" key="1">
    <source>
        <dbReference type="EMBL" id="KAG0591877.1"/>
    </source>
</evidence>
<gene>
    <name evidence="1" type="ORF">KC19_1G208600</name>
</gene>
<protein>
    <submittedName>
        <fullName evidence="1">Uncharacterized protein</fullName>
    </submittedName>
</protein>
<evidence type="ECO:0000313" key="2">
    <source>
        <dbReference type="Proteomes" id="UP000822688"/>
    </source>
</evidence>